<dbReference type="Pfam" id="PF25198">
    <property type="entry name" value="Spore_GerAC_N"/>
    <property type="match status" value="1"/>
</dbReference>
<organism evidence="10 11">
    <name type="scientific">Blautia ammoniilytica</name>
    <dbReference type="NCBI Taxonomy" id="2981782"/>
    <lineage>
        <taxon>Bacteria</taxon>
        <taxon>Bacillati</taxon>
        <taxon>Bacillota</taxon>
        <taxon>Clostridia</taxon>
        <taxon>Lachnospirales</taxon>
        <taxon>Lachnospiraceae</taxon>
        <taxon>Blautia</taxon>
    </lineage>
</organism>
<reference evidence="10 11" key="1">
    <citation type="journal article" date="2021" name="ISME Commun">
        <title>Automated analysis of genomic sequences facilitates high-throughput and comprehensive description of bacteria.</title>
        <authorList>
            <person name="Hitch T.C.A."/>
        </authorList>
    </citation>
    <scope>NUCLEOTIDE SEQUENCE [LARGE SCALE GENOMIC DNA]</scope>
    <source>
        <strain evidence="10 11">Sanger_23</strain>
    </source>
</reference>
<feature type="transmembrane region" description="Helical" evidence="8">
    <location>
        <begin position="214"/>
        <end position="237"/>
    </location>
</feature>
<keyword evidence="7 8" id="KW-0472">Membrane</keyword>
<accession>A0ABT2TUB2</accession>
<feature type="transmembrane region" description="Helical" evidence="8">
    <location>
        <begin position="301"/>
        <end position="317"/>
    </location>
</feature>
<dbReference type="PANTHER" id="PTHR34975">
    <property type="entry name" value="SPORE GERMINATION PROTEIN A2"/>
    <property type="match status" value="1"/>
</dbReference>
<comment type="caution">
    <text evidence="10">The sequence shown here is derived from an EMBL/GenBank/DDBJ whole genome shotgun (WGS) entry which is preliminary data.</text>
</comment>
<protein>
    <submittedName>
        <fullName evidence="10">GerAB/ArcD/ProY family transporter</fullName>
    </submittedName>
</protein>
<evidence type="ECO:0000256" key="3">
    <source>
        <dbReference type="ARBA" id="ARBA00022448"/>
    </source>
</evidence>
<dbReference type="PANTHER" id="PTHR34975:SF2">
    <property type="entry name" value="SPORE GERMINATION PROTEIN A2"/>
    <property type="match status" value="1"/>
</dbReference>
<feature type="transmembrane region" description="Helical" evidence="8">
    <location>
        <begin position="329"/>
        <end position="347"/>
    </location>
</feature>
<keyword evidence="5 8" id="KW-0812">Transmembrane</keyword>
<feature type="domain" description="Spore germination protein N-terminal" evidence="9">
    <location>
        <begin position="377"/>
        <end position="546"/>
    </location>
</feature>
<evidence type="ECO:0000313" key="11">
    <source>
        <dbReference type="Proteomes" id="UP001652409"/>
    </source>
</evidence>
<dbReference type="RefSeq" id="WP_158421747.1">
    <property type="nucleotide sequence ID" value="NZ_JAOQJL010000018.1"/>
</dbReference>
<evidence type="ECO:0000313" key="10">
    <source>
        <dbReference type="EMBL" id="MCU6765832.1"/>
    </source>
</evidence>
<feature type="transmembrane region" description="Helical" evidence="8">
    <location>
        <begin position="37"/>
        <end position="60"/>
    </location>
</feature>
<name>A0ABT2TUB2_9FIRM</name>
<feature type="transmembrane region" description="Helical" evidence="8">
    <location>
        <begin position="112"/>
        <end position="129"/>
    </location>
</feature>
<keyword evidence="11" id="KW-1185">Reference proteome</keyword>
<proteinExistence type="inferred from homology"/>
<evidence type="ECO:0000256" key="6">
    <source>
        <dbReference type="ARBA" id="ARBA00022989"/>
    </source>
</evidence>
<feature type="transmembrane region" description="Helical" evidence="8">
    <location>
        <begin position="185"/>
        <end position="202"/>
    </location>
</feature>
<feature type="transmembrane region" description="Helical" evidence="8">
    <location>
        <begin position="72"/>
        <end position="97"/>
    </location>
</feature>
<sequence length="569" mass="62694">MRIEENNRISHKQLYFQILLTFTSPLLLGLFGKGRPAGIWGILGTAAAVILLFLYLVFLIRLAPFCTNLKKYAGTGGGIVIALFLSVYVILTCGYLLHMLAVIVPESLTNQISGKLIAFLAVLVCAMGTHKGMQRRGRMAGASGGLYLAAVILLMVLTAFQGRKDYLVQMIEDSVAAGLEFKDGFYIQLCAFSGIGLLPFSLPCVEKQGSSGKVLACGILTLGGILVGMELLLPAVFGWNRVLQEEYPVLPLLAGANLPGNVLARFDVIWMGILVFGLLFSIGSILHYGDQILKNARLGTGRYWLAGAAYAVSLTKVKGLGIGQIFEPYLEYVFLPGLLLLQIFLMVRNRGKWKKKGLAAAGMVLSMCLFAGGCGGVEPEKRIYPLALGVDLDEKKNYVFTYGMPDMMRATGQDKAGEEGVGSLTVSGSSFSEIEQVYRRSQGKYLDLGHLQILVLGNSMLERENWRHLADYLRQELYVGENIYVFQAENGQRAVSWRSGTESSLGEWVQGIMENNQWDRRPDGITLRDIYYDFYTGKELQKLPVIRVEGEQIHVDFPGQNKQEKTGNT</sequence>
<evidence type="ECO:0000256" key="1">
    <source>
        <dbReference type="ARBA" id="ARBA00004141"/>
    </source>
</evidence>
<dbReference type="Proteomes" id="UP001652409">
    <property type="component" value="Unassembled WGS sequence"/>
</dbReference>
<keyword evidence="6 8" id="KW-1133">Transmembrane helix</keyword>
<comment type="subcellular location">
    <subcellularLocation>
        <location evidence="1">Membrane</location>
        <topology evidence="1">Multi-pass membrane protein</topology>
    </subcellularLocation>
</comment>
<evidence type="ECO:0000256" key="5">
    <source>
        <dbReference type="ARBA" id="ARBA00022692"/>
    </source>
</evidence>
<feature type="transmembrane region" description="Helical" evidence="8">
    <location>
        <begin position="141"/>
        <end position="160"/>
    </location>
</feature>
<gene>
    <name evidence="10" type="ORF">OCV61_10475</name>
</gene>
<feature type="transmembrane region" description="Helical" evidence="8">
    <location>
        <begin position="268"/>
        <end position="289"/>
    </location>
</feature>
<keyword evidence="4" id="KW-0309">Germination</keyword>
<evidence type="ECO:0000256" key="7">
    <source>
        <dbReference type="ARBA" id="ARBA00023136"/>
    </source>
</evidence>
<evidence type="ECO:0000259" key="9">
    <source>
        <dbReference type="Pfam" id="PF25198"/>
    </source>
</evidence>
<evidence type="ECO:0000256" key="8">
    <source>
        <dbReference type="SAM" id="Phobius"/>
    </source>
</evidence>
<dbReference type="InterPro" id="IPR057336">
    <property type="entry name" value="GerAC_N"/>
</dbReference>
<evidence type="ECO:0000256" key="2">
    <source>
        <dbReference type="ARBA" id="ARBA00007998"/>
    </source>
</evidence>
<feature type="transmembrane region" description="Helical" evidence="8">
    <location>
        <begin position="12"/>
        <end position="31"/>
    </location>
</feature>
<dbReference type="Pfam" id="PF03845">
    <property type="entry name" value="Spore_permease"/>
    <property type="match status" value="1"/>
</dbReference>
<comment type="similarity">
    <text evidence="2">Belongs to the amino acid-polyamine-organocation (APC) superfamily. Spore germination protein (SGP) (TC 2.A.3.9) family.</text>
</comment>
<keyword evidence="3" id="KW-0813">Transport</keyword>
<evidence type="ECO:0000256" key="4">
    <source>
        <dbReference type="ARBA" id="ARBA00022544"/>
    </source>
</evidence>
<dbReference type="EMBL" id="JAOQJL010000018">
    <property type="protein sequence ID" value="MCU6765832.1"/>
    <property type="molecule type" value="Genomic_DNA"/>
</dbReference>
<dbReference type="InterPro" id="IPR004761">
    <property type="entry name" value="Spore_GerAB"/>
</dbReference>